<feature type="domain" description="HTH araC/xylS-type" evidence="4">
    <location>
        <begin position="130"/>
        <end position="228"/>
    </location>
</feature>
<evidence type="ECO:0000259" key="4">
    <source>
        <dbReference type="PROSITE" id="PS01124"/>
    </source>
</evidence>
<dbReference type="GO" id="GO:0003700">
    <property type="term" value="F:DNA-binding transcription factor activity"/>
    <property type="evidence" value="ECO:0007669"/>
    <property type="project" value="InterPro"/>
</dbReference>
<dbReference type="GO" id="GO:0043565">
    <property type="term" value="F:sequence-specific DNA binding"/>
    <property type="evidence" value="ECO:0007669"/>
    <property type="project" value="InterPro"/>
</dbReference>
<dbReference type="SUPFAM" id="SSF55785">
    <property type="entry name" value="PYP-like sensor domain (PAS domain)"/>
    <property type="match status" value="1"/>
</dbReference>
<dbReference type="Gene3D" id="1.10.10.60">
    <property type="entry name" value="Homeodomain-like"/>
    <property type="match status" value="1"/>
</dbReference>
<gene>
    <name evidence="5" type="ORF">FHY56_16470</name>
</gene>
<dbReference type="Proteomes" id="UP000315388">
    <property type="component" value="Unassembled WGS sequence"/>
</dbReference>
<dbReference type="EMBL" id="VEWJ01000018">
    <property type="protein sequence ID" value="TPF74027.1"/>
    <property type="molecule type" value="Genomic_DNA"/>
</dbReference>
<dbReference type="PANTHER" id="PTHR43280">
    <property type="entry name" value="ARAC-FAMILY TRANSCRIPTIONAL REGULATOR"/>
    <property type="match status" value="1"/>
</dbReference>
<evidence type="ECO:0000313" key="6">
    <source>
        <dbReference type="Proteomes" id="UP000315388"/>
    </source>
</evidence>
<dbReference type="InterPro" id="IPR020449">
    <property type="entry name" value="Tscrpt_reg_AraC-type_HTH"/>
</dbReference>
<proteinExistence type="predicted"/>
<dbReference type="InterPro" id="IPR018060">
    <property type="entry name" value="HTH_AraC"/>
</dbReference>
<protein>
    <submittedName>
        <fullName evidence="5">Helix-turn-helix domain-containing protein</fullName>
    </submittedName>
</protein>
<feature type="non-terminal residue" evidence="5">
    <location>
        <position position="1"/>
    </location>
</feature>
<sequence>CSRHLSRSQAEIPLISAVQISRTTSVHCNARALRSLNLKSPKEIIGLNEFDFFPSQIAQAIRNDDLFVMCNRKRISNRIELILDESSRLVWVSTSKLPLYGQDDTVIGLMGITRLMSASDDLPDQYKQFQAAINHIRENLGSEIKIPMLADLCHLSSSQFRRRFKVVFRLAPAEFILRTRLQAAAIRLSSTNDPIIHIAMDCGFSSQSYFTVRFREFFGFSPKKYRLNWTST</sequence>
<dbReference type="InterPro" id="IPR009057">
    <property type="entry name" value="Homeodomain-like_sf"/>
</dbReference>
<reference evidence="5 6" key="1">
    <citation type="journal article" date="2003" name="Int. J. Syst. Evol. Microbiol.">
        <title>Towards a standardized format for the description of a novel species (of an established genus): Ochrobactrum gallinifaecis sp. nov.</title>
        <authorList>
            <person name="Kampfer P."/>
            <person name="Buczolits S."/>
            <person name="Albrecht A."/>
            <person name="Busse H.J."/>
            <person name="Stackebrandt E."/>
        </authorList>
    </citation>
    <scope>NUCLEOTIDE SEQUENCE [LARGE SCALE GENOMIC DNA]</scope>
    <source>
        <strain evidence="5 6">ISO 196</strain>
    </source>
</reference>
<dbReference type="PRINTS" id="PR00032">
    <property type="entry name" value="HTHARAC"/>
</dbReference>
<name>A0A502BJK6_9HYPH</name>
<dbReference type="PROSITE" id="PS01124">
    <property type="entry name" value="HTH_ARAC_FAMILY_2"/>
    <property type="match status" value="1"/>
</dbReference>
<keyword evidence="3" id="KW-0804">Transcription</keyword>
<dbReference type="Pfam" id="PF12833">
    <property type="entry name" value="HTH_18"/>
    <property type="match status" value="1"/>
</dbReference>
<dbReference type="RefSeq" id="WP_140906244.1">
    <property type="nucleotide sequence ID" value="NZ_ML636817.1"/>
</dbReference>
<organism evidence="5 6">
    <name type="scientific">Brucella gallinifaecis</name>
    <dbReference type="NCBI Taxonomy" id="215590"/>
    <lineage>
        <taxon>Bacteria</taxon>
        <taxon>Pseudomonadati</taxon>
        <taxon>Pseudomonadota</taxon>
        <taxon>Alphaproteobacteria</taxon>
        <taxon>Hyphomicrobiales</taxon>
        <taxon>Brucellaceae</taxon>
        <taxon>Brucella/Ochrobactrum group</taxon>
        <taxon>Brucella</taxon>
    </lineage>
</organism>
<dbReference type="AlphaFoldDB" id="A0A502BJK6"/>
<dbReference type="Gene3D" id="3.30.450.20">
    <property type="entry name" value="PAS domain"/>
    <property type="match status" value="1"/>
</dbReference>
<dbReference type="SUPFAM" id="SSF46689">
    <property type="entry name" value="Homeodomain-like"/>
    <property type="match status" value="2"/>
</dbReference>
<dbReference type="InterPro" id="IPR035965">
    <property type="entry name" value="PAS-like_dom_sf"/>
</dbReference>
<dbReference type="SMART" id="SM00342">
    <property type="entry name" value="HTH_ARAC"/>
    <property type="match status" value="1"/>
</dbReference>
<keyword evidence="1" id="KW-0805">Transcription regulation</keyword>
<evidence type="ECO:0000256" key="3">
    <source>
        <dbReference type="ARBA" id="ARBA00023163"/>
    </source>
</evidence>
<evidence type="ECO:0000256" key="1">
    <source>
        <dbReference type="ARBA" id="ARBA00023015"/>
    </source>
</evidence>
<accession>A0A502BJK6</accession>
<comment type="caution">
    <text evidence="5">The sequence shown here is derived from an EMBL/GenBank/DDBJ whole genome shotgun (WGS) entry which is preliminary data.</text>
</comment>
<dbReference type="OrthoDB" id="9806208at2"/>
<dbReference type="PANTHER" id="PTHR43280:SF28">
    <property type="entry name" value="HTH-TYPE TRANSCRIPTIONAL ACTIVATOR RHAS"/>
    <property type="match status" value="1"/>
</dbReference>
<evidence type="ECO:0000256" key="2">
    <source>
        <dbReference type="ARBA" id="ARBA00023125"/>
    </source>
</evidence>
<keyword evidence="6" id="KW-1185">Reference proteome</keyword>
<keyword evidence="2" id="KW-0238">DNA-binding</keyword>
<evidence type="ECO:0000313" key="5">
    <source>
        <dbReference type="EMBL" id="TPF74027.1"/>
    </source>
</evidence>
<dbReference type="Pfam" id="PF08448">
    <property type="entry name" value="PAS_4"/>
    <property type="match status" value="1"/>
</dbReference>
<dbReference type="InterPro" id="IPR013656">
    <property type="entry name" value="PAS_4"/>
</dbReference>